<comment type="caution">
    <text evidence="3">The sequence shown here is derived from an EMBL/GenBank/DDBJ whole genome shotgun (WGS) entry which is preliminary data.</text>
</comment>
<accession>A0A8S9GC42</accession>
<feature type="region of interest" description="Disordered" evidence="1">
    <location>
        <begin position="197"/>
        <end position="225"/>
    </location>
</feature>
<feature type="compositionally biased region" description="Basic and acidic residues" evidence="1">
    <location>
        <begin position="365"/>
        <end position="375"/>
    </location>
</feature>
<proteinExistence type="predicted"/>
<evidence type="ECO:0000313" key="3">
    <source>
        <dbReference type="EMBL" id="KAF2542949.1"/>
    </source>
</evidence>
<name>A0A8S9GC42_BRACR</name>
<feature type="compositionally biased region" description="Polar residues" evidence="1">
    <location>
        <begin position="281"/>
        <end position="290"/>
    </location>
</feature>
<evidence type="ECO:0000256" key="2">
    <source>
        <dbReference type="SAM" id="SignalP"/>
    </source>
</evidence>
<protein>
    <recommendedName>
        <fullName evidence="5">DUF4005 domain-containing protein</fullName>
    </recommendedName>
</protein>
<feature type="compositionally biased region" description="Basic and acidic residues" evidence="1">
    <location>
        <begin position="52"/>
        <end position="61"/>
    </location>
</feature>
<feature type="chain" id="PRO_5035815371" description="DUF4005 domain-containing protein" evidence="2">
    <location>
        <begin position="18"/>
        <end position="476"/>
    </location>
</feature>
<gene>
    <name evidence="3" type="ORF">F2Q68_00029879</name>
</gene>
<feature type="compositionally biased region" description="Basic residues" evidence="1">
    <location>
        <begin position="376"/>
        <end position="386"/>
    </location>
</feature>
<dbReference type="AlphaFoldDB" id="A0A8S9GC42"/>
<sequence length="476" mass="52755">MSMIIIVLPGAWRTVMAADRICQESLGESSLPDTFHEKRREEPKQAQISLPPEERETRKESPSGPASKASPRVTTSHRHNSQTRLLESPKRSIINRGPEDSNQHFQARVDRHGNPFGERISTKQTRNPPPEIKARQKEHLMVAWREKTSQEKAQSYFSPPYSKVRNLTGNSFNRGRDLFPPVVNEQWTPILVRVSTTYPSKSPEEDKEEPNQAETTPLAPNIPQIPTMEAVMEDLHKVTRQYLSCPDPVEAAARRQRDQQALVFGERTSESNPVTPPPPQTNLFQGSTFPGPSGCVTPPLREEEDFGGDPLYSASPRQAPQTTLPKEQGTSAKLKSIIVSPVNNSAMPENVQPLMEPDNQSAEEETLKEFQDKIRNRTTKSSKSRSTRTSPNILLGASLRKRRISQIQNSPVGGSKASKIGRKRAATSSNAVGSSKATSSKKTQPSGSSSANPPIQLIPAMSKRNSDFRFPPTQAP</sequence>
<feature type="compositionally biased region" description="Polar residues" evidence="1">
    <location>
        <begin position="426"/>
        <end position="437"/>
    </location>
</feature>
<feature type="signal peptide" evidence="2">
    <location>
        <begin position="1"/>
        <end position="17"/>
    </location>
</feature>
<keyword evidence="2" id="KW-0732">Signal</keyword>
<feature type="region of interest" description="Disordered" evidence="1">
    <location>
        <begin position="249"/>
        <end position="476"/>
    </location>
</feature>
<feature type="region of interest" description="Disordered" evidence="1">
    <location>
        <begin position="28"/>
        <end position="131"/>
    </location>
</feature>
<reference evidence="3" key="1">
    <citation type="submission" date="2019-12" db="EMBL/GenBank/DDBJ databases">
        <title>Genome sequencing and annotation of Brassica cretica.</title>
        <authorList>
            <person name="Studholme D.J."/>
            <person name="Sarris P.F."/>
        </authorList>
    </citation>
    <scope>NUCLEOTIDE SEQUENCE</scope>
    <source>
        <strain evidence="3">PFS-001/15</strain>
        <tissue evidence="3">Leaf</tissue>
    </source>
</reference>
<feature type="compositionally biased region" description="Low complexity" evidence="1">
    <location>
        <begin position="438"/>
        <end position="450"/>
    </location>
</feature>
<feature type="compositionally biased region" description="Polar residues" evidence="1">
    <location>
        <begin position="315"/>
        <end position="333"/>
    </location>
</feature>
<evidence type="ECO:0000313" key="4">
    <source>
        <dbReference type="Proteomes" id="UP000712281"/>
    </source>
</evidence>
<feature type="compositionally biased region" description="Basic and acidic residues" evidence="1">
    <location>
        <begin position="34"/>
        <end position="44"/>
    </location>
</feature>
<evidence type="ECO:0000256" key="1">
    <source>
        <dbReference type="SAM" id="MobiDB-lite"/>
    </source>
</evidence>
<feature type="compositionally biased region" description="Basic and acidic residues" evidence="1">
    <location>
        <begin position="97"/>
        <end position="113"/>
    </location>
</feature>
<evidence type="ECO:0008006" key="5">
    <source>
        <dbReference type="Google" id="ProtNLM"/>
    </source>
</evidence>
<dbReference type="Proteomes" id="UP000712281">
    <property type="component" value="Unassembled WGS sequence"/>
</dbReference>
<organism evidence="3 4">
    <name type="scientific">Brassica cretica</name>
    <name type="common">Mustard</name>
    <dbReference type="NCBI Taxonomy" id="69181"/>
    <lineage>
        <taxon>Eukaryota</taxon>
        <taxon>Viridiplantae</taxon>
        <taxon>Streptophyta</taxon>
        <taxon>Embryophyta</taxon>
        <taxon>Tracheophyta</taxon>
        <taxon>Spermatophyta</taxon>
        <taxon>Magnoliopsida</taxon>
        <taxon>eudicotyledons</taxon>
        <taxon>Gunneridae</taxon>
        <taxon>Pentapetalae</taxon>
        <taxon>rosids</taxon>
        <taxon>malvids</taxon>
        <taxon>Brassicales</taxon>
        <taxon>Brassicaceae</taxon>
        <taxon>Brassiceae</taxon>
        <taxon>Brassica</taxon>
    </lineage>
</organism>
<dbReference type="EMBL" id="QGKW02002005">
    <property type="protein sequence ID" value="KAF2542949.1"/>
    <property type="molecule type" value="Genomic_DNA"/>
</dbReference>